<dbReference type="Proteomes" id="UP001273505">
    <property type="component" value="Unassembled WGS sequence"/>
</dbReference>
<comment type="caution">
    <text evidence="5">The sequence shown here is derived from an EMBL/GenBank/DDBJ whole genome shotgun (WGS) entry which is preliminary data.</text>
</comment>
<protein>
    <recommendedName>
        <fullName evidence="1">diguanylate cyclase</fullName>
        <ecNumber evidence="1">2.7.7.65</ecNumber>
    </recommendedName>
</protein>
<reference evidence="5 6" key="1">
    <citation type="submission" date="2023-11" db="EMBL/GenBank/DDBJ databases">
        <title>Gilvimarinus fulvus sp. nov., isolated from the surface of Kelp.</title>
        <authorList>
            <person name="Sun Y.Y."/>
            <person name="Gong Y."/>
            <person name="Du Z.J."/>
        </authorList>
    </citation>
    <scope>NUCLEOTIDE SEQUENCE [LARGE SCALE GENOMIC DNA]</scope>
    <source>
        <strain evidence="5 6">SDUM040013</strain>
    </source>
</reference>
<evidence type="ECO:0000256" key="1">
    <source>
        <dbReference type="ARBA" id="ARBA00012528"/>
    </source>
</evidence>
<keyword evidence="5" id="KW-0808">Transferase</keyword>
<proteinExistence type="predicted"/>
<evidence type="ECO:0000256" key="3">
    <source>
        <dbReference type="SAM" id="Phobius"/>
    </source>
</evidence>
<feature type="transmembrane region" description="Helical" evidence="3">
    <location>
        <begin position="38"/>
        <end position="55"/>
    </location>
</feature>
<feature type="domain" description="GGDEF" evidence="4">
    <location>
        <begin position="191"/>
        <end position="315"/>
    </location>
</feature>
<dbReference type="CDD" id="cd01949">
    <property type="entry name" value="GGDEF"/>
    <property type="match status" value="1"/>
</dbReference>
<dbReference type="PANTHER" id="PTHR45138">
    <property type="entry name" value="REGULATORY COMPONENTS OF SENSORY TRANSDUCTION SYSTEM"/>
    <property type="match status" value="1"/>
</dbReference>
<feature type="transmembrane region" description="Helical" evidence="3">
    <location>
        <begin position="135"/>
        <end position="153"/>
    </location>
</feature>
<dbReference type="RefSeq" id="WP_302724621.1">
    <property type="nucleotide sequence ID" value="NZ_JAULRU010000823.1"/>
</dbReference>
<dbReference type="NCBIfam" id="TIGR00254">
    <property type="entry name" value="GGDEF"/>
    <property type="match status" value="1"/>
</dbReference>
<feature type="transmembrane region" description="Helical" evidence="3">
    <location>
        <begin position="90"/>
        <end position="105"/>
    </location>
</feature>
<keyword evidence="3" id="KW-0812">Transmembrane</keyword>
<accession>A0ABU4RUV9</accession>
<gene>
    <name evidence="5" type="ORF">SCD92_04765</name>
</gene>
<dbReference type="SMART" id="SM00267">
    <property type="entry name" value="GGDEF"/>
    <property type="match status" value="1"/>
</dbReference>
<dbReference type="SUPFAM" id="SSF55073">
    <property type="entry name" value="Nucleotide cyclase"/>
    <property type="match status" value="1"/>
</dbReference>
<keyword evidence="6" id="KW-1185">Reference proteome</keyword>
<dbReference type="Pfam" id="PF00990">
    <property type="entry name" value="GGDEF"/>
    <property type="match status" value="1"/>
</dbReference>
<dbReference type="InterPro" id="IPR000160">
    <property type="entry name" value="GGDEF_dom"/>
</dbReference>
<name>A0ABU4RUV9_9GAMM</name>
<dbReference type="Gene3D" id="3.30.70.270">
    <property type="match status" value="1"/>
</dbReference>
<dbReference type="InterPro" id="IPR050469">
    <property type="entry name" value="Diguanylate_Cyclase"/>
</dbReference>
<dbReference type="GO" id="GO:0052621">
    <property type="term" value="F:diguanylate cyclase activity"/>
    <property type="evidence" value="ECO:0007669"/>
    <property type="project" value="UniProtKB-EC"/>
</dbReference>
<comment type="catalytic activity">
    <reaction evidence="2">
        <text>2 GTP = 3',3'-c-di-GMP + 2 diphosphate</text>
        <dbReference type="Rhea" id="RHEA:24898"/>
        <dbReference type="ChEBI" id="CHEBI:33019"/>
        <dbReference type="ChEBI" id="CHEBI:37565"/>
        <dbReference type="ChEBI" id="CHEBI:58805"/>
        <dbReference type="EC" id="2.7.7.65"/>
    </reaction>
</comment>
<keyword evidence="5" id="KW-0548">Nucleotidyltransferase</keyword>
<feature type="transmembrane region" description="Helical" evidence="3">
    <location>
        <begin position="112"/>
        <end position="129"/>
    </location>
</feature>
<evidence type="ECO:0000256" key="2">
    <source>
        <dbReference type="ARBA" id="ARBA00034247"/>
    </source>
</evidence>
<organism evidence="5 6">
    <name type="scientific">Gilvimarinus gilvus</name>
    <dbReference type="NCBI Taxonomy" id="3058038"/>
    <lineage>
        <taxon>Bacteria</taxon>
        <taxon>Pseudomonadati</taxon>
        <taxon>Pseudomonadota</taxon>
        <taxon>Gammaproteobacteria</taxon>
        <taxon>Cellvibrionales</taxon>
        <taxon>Cellvibrionaceae</taxon>
        <taxon>Gilvimarinus</taxon>
    </lineage>
</organism>
<dbReference type="EC" id="2.7.7.65" evidence="1"/>
<feature type="transmembrane region" description="Helical" evidence="3">
    <location>
        <begin position="67"/>
        <end position="84"/>
    </location>
</feature>
<evidence type="ECO:0000259" key="4">
    <source>
        <dbReference type="PROSITE" id="PS50887"/>
    </source>
</evidence>
<evidence type="ECO:0000313" key="6">
    <source>
        <dbReference type="Proteomes" id="UP001273505"/>
    </source>
</evidence>
<feature type="transmembrane region" description="Helical" evidence="3">
    <location>
        <begin position="12"/>
        <end position="32"/>
    </location>
</feature>
<dbReference type="InterPro" id="IPR029787">
    <property type="entry name" value="Nucleotide_cyclase"/>
</dbReference>
<dbReference type="PROSITE" id="PS50887">
    <property type="entry name" value="GGDEF"/>
    <property type="match status" value="1"/>
</dbReference>
<dbReference type="EMBL" id="JAXAFO010000005">
    <property type="protein sequence ID" value="MDX6848660.1"/>
    <property type="molecule type" value="Genomic_DNA"/>
</dbReference>
<sequence length="326" mass="36274">MIKTLRDNFRQAMALLLSGCAIAAIAPLALMRALSGEWLLAGLDFVIVLGMLLIFRHTLRHRRSSVANLLSSAFYSLAATGMVHLLPETMIYWMFPVVIANFFLLKLTQAIGINIVLFIAIGPAVPALVNPLEAVDMYVALALVCAFAGIFSWKTEDQRLQLEALAHLDPLTGIGNRRKLFSALGENRREYSGSVVLIDLDRFKAINDELGHEKGDDVLQQLTRLIQKLLRSSDEIYRYGGEEFLVVLNNTNLENACKVAELLRIEVAQHLPVTASFGCAQKQETESWDSWINRADKALYRAKNEGRNCVRPAPTSFQSETADALQ</sequence>
<evidence type="ECO:0000313" key="5">
    <source>
        <dbReference type="EMBL" id="MDX6848660.1"/>
    </source>
</evidence>
<keyword evidence="3" id="KW-1133">Transmembrane helix</keyword>
<keyword evidence="3" id="KW-0472">Membrane</keyword>
<dbReference type="InterPro" id="IPR043128">
    <property type="entry name" value="Rev_trsase/Diguanyl_cyclase"/>
</dbReference>
<dbReference type="PANTHER" id="PTHR45138:SF9">
    <property type="entry name" value="DIGUANYLATE CYCLASE DGCM-RELATED"/>
    <property type="match status" value="1"/>
</dbReference>